<dbReference type="Proteomes" id="UP000585474">
    <property type="component" value="Unassembled WGS sequence"/>
</dbReference>
<reference evidence="2 3" key="1">
    <citation type="submission" date="2019-07" db="EMBL/GenBank/DDBJ databases">
        <title>De Novo Assembly of kiwifruit Actinidia rufa.</title>
        <authorList>
            <person name="Sugita-Konishi S."/>
            <person name="Sato K."/>
            <person name="Mori E."/>
            <person name="Abe Y."/>
            <person name="Kisaki G."/>
            <person name="Hamano K."/>
            <person name="Suezawa K."/>
            <person name="Otani M."/>
            <person name="Fukuda T."/>
            <person name="Manabe T."/>
            <person name="Gomi K."/>
            <person name="Tabuchi M."/>
            <person name="Akimitsu K."/>
            <person name="Kataoka I."/>
        </authorList>
    </citation>
    <scope>NUCLEOTIDE SEQUENCE [LARGE SCALE GENOMIC DNA]</scope>
    <source>
        <strain evidence="3">cv. Fuchu</strain>
    </source>
</reference>
<feature type="region of interest" description="Disordered" evidence="1">
    <location>
        <begin position="1"/>
        <end position="41"/>
    </location>
</feature>
<evidence type="ECO:0000256" key="1">
    <source>
        <dbReference type="SAM" id="MobiDB-lite"/>
    </source>
</evidence>
<keyword evidence="3" id="KW-1185">Reference proteome</keyword>
<feature type="compositionally biased region" description="Basic and acidic residues" evidence="1">
    <location>
        <begin position="67"/>
        <end position="81"/>
    </location>
</feature>
<gene>
    <name evidence="2" type="ORF">Acr_25g0010000</name>
</gene>
<evidence type="ECO:0000313" key="3">
    <source>
        <dbReference type="Proteomes" id="UP000585474"/>
    </source>
</evidence>
<dbReference type="AlphaFoldDB" id="A0A7J0H0V7"/>
<sequence>MNDPKQALRPTTFSKKTASRVKLEDRTDSTNRVTNSTRRKPNRINGKRMARIPSASLRRPFAGEQTVSRREREVFRRKQVM</sequence>
<protein>
    <submittedName>
        <fullName evidence="2">Uncharacterized protein</fullName>
    </submittedName>
</protein>
<accession>A0A7J0H0V7</accession>
<organism evidence="2 3">
    <name type="scientific">Actinidia rufa</name>
    <dbReference type="NCBI Taxonomy" id="165716"/>
    <lineage>
        <taxon>Eukaryota</taxon>
        <taxon>Viridiplantae</taxon>
        <taxon>Streptophyta</taxon>
        <taxon>Embryophyta</taxon>
        <taxon>Tracheophyta</taxon>
        <taxon>Spermatophyta</taxon>
        <taxon>Magnoliopsida</taxon>
        <taxon>eudicotyledons</taxon>
        <taxon>Gunneridae</taxon>
        <taxon>Pentapetalae</taxon>
        <taxon>asterids</taxon>
        <taxon>Ericales</taxon>
        <taxon>Actinidiaceae</taxon>
        <taxon>Actinidia</taxon>
    </lineage>
</organism>
<evidence type="ECO:0000313" key="2">
    <source>
        <dbReference type="EMBL" id="GFZ16591.1"/>
    </source>
</evidence>
<name>A0A7J0H0V7_9ERIC</name>
<comment type="caution">
    <text evidence="2">The sequence shown here is derived from an EMBL/GenBank/DDBJ whole genome shotgun (WGS) entry which is preliminary data.</text>
</comment>
<proteinExistence type="predicted"/>
<dbReference type="EMBL" id="BJWL01000025">
    <property type="protein sequence ID" value="GFZ16591.1"/>
    <property type="molecule type" value="Genomic_DNA"/>
</dbReference>
<feature type="region of interest" description="Disordered" evidence="1">
    <location>
        <begin position="53"/>
        <end position="81"/>
    </location>
</feature>